<dbReference type="PANTHER" id="PTHR37817:SF1">
    <property type="entry name" value="N-ACETYLTRANSFERASE EIS"/>
    <property type="match status" value="1"/>
</dbReference>
<evidence type="ECO:0000313" key="3">
    <source>
        <dbReference type="Proteomes" id="UP001500866"/>
    </source>
</evidence>
<dbReference type="Gene3D" id="3.40.630.30">
    <property type="match status" value="2"/>
</dbReference>
<gene>
    <name evidence="2" type="ORF">GCM10009001_11790</name>
</gene>
<comment type="caution">
    <text evidence="2">The sequence shown here is derived from an EMBL/GenBank/DDBJ whole genome shotgun (WGS) entry which is preliminary data.</text>
</comment>
<keyword evidence="3" id="KW-1185">Reference proteome</keyword>
<dbReference type="SUPFAM" id="SSF55718">
    <property type="entry name" value="SCP-like"/>
    <property type="match status" value="1"/>
</dbReference>
<dbReference type="InterPro" id="IPR051554">
    <property type="entry name" value="Acetyltransferase_Eis"/>
</dbReference>
<dbReference type="PROSITE" id="PS51186">
    <property type="entry name" value="GNAT"/>
    <property type="match status" value="1"/>
</dbReference>
<dbReference type="InterPro" id="IPR016181">
    <property type="entry name" value="Acyl_CoA_acyltransferase"/>
</dbReference>
<dbReference type="Pfam" id="PF13530">
    <property type="entry name" value="SCP2_2"/>
    <property type="match status" value="1"/>
</dbReference>
<dbReference type="InterPro" id="IPR025559">
    <property type="entry name" value="Eis_dom"/>
</dbReference>
<dbReference type="InterPro" id="IPR041380">
    <property type="entry name" value="Acetyltransf_17"/>
</dbReference>
<protein>
    <submittedName>
        <fullName evidence="2">GNAT family N-acetyltransferase</fullName>
    </submittedName>
</protein>
<evidence type="ECO:0000313" key="2">
    <source>
        <dbReference type="EMBL" id="GAA0597233.1"/>
    </source>
</evidence>
<dbReference type="InterPro" id="IPR000182">
    <property type="entry name" value="GNAT_dom"/>
</dbReference>
<dbReference type="Proteomes" id="UP001500866">
    <property type="component" value="Unassembled WGS sequence"/>
</dbReference>
<feature type="domain" description="N-acetyltransferase" evidence="1">
    <location>
        <begin position="2"/>
        <end position="143"/>
    </location>
</feature>
<dbReference type="Pfam" id="PF17668">
    <property type="entry name" value="Acetyltransf_17"/>
    <property type="match status" value="1"/>
</dbReference>
<dbReference type="CDD" id="cd04301">
    <property type="entry name" value="NAT_SF"/>
    <property type="match status" value="1"/>
</dbReference>
<dbReference type="InterPro" id="IPR036527">
    <property type="entry name" value="SCP2_sterol-bd_dom_sf"/>
</dbReference>
<reference evidence="2 3" key="1">
    <citation type="journal article" date="2019" name="Int. J. Syst. Evol. Microbiol.">
        <title>The Global Catalogue of Microorganisms (GCM) 10K type strain sequencing project: providing services to taxonomists for standard genome sequencing and annotation.</title>
        <authorList>
            <consortium name="The Broad Institute Genomics Platform"/>
            <consortium name="The Broad Institute Genome Sequencing Center for Infectious Disease"/>
            <person name="Wu L."/>
            <person name="Ma J."/>
        </authorList>
    </citation>
    <scope>NUCLEOTIDE SEQUENCE [LARGE SCALE GENOMIC DNA]</scope>
    <source>
        <strain evidence="2 3">JCM 15395</strain>
    </source>
</reference>
<dbReference type="RefSeq" id="WP_343811186.1">
    <property type="nucleotide sequence ID" value="NZ_BAAADS010000007.1"/>
</dbReference>
<name>A0ABN1FT75_9BACI</name>
<dbReference type="Pfam" id="PF13527">
    <property type="entry name" value="Acetyltransf_9"/>
    <property type="match status" value="1"/>
</dbReference>
<dbReference type="Gene3D" id="3.30.1050.10">
    <property type="entry name" value="SCP2 sterol-binding domain"/>
    <property type="match status" value="1"/>
</dbReference>
<organism evidence="2 3">
    <name type="scientific">Virgibacillus siamensis</name>
    <dbReference type="NCBI Taxonomy" id="480071"/>
    <lineage>
        <taxon>Bacteria</taxon>
        <taxon>Bacillati</taxon>
        <taxon>Bacillota</taxon>
        <taxon>Bacilli</taxon>
        <taxon>Bacillales</taxon>
        <taxon>Bacillaceae</taxon>
        <taxon>Virgibacillus</taxon>
    </lineage>
</organism>
<dbReference type="PANTHER" id="PTHR37817">
    <property type="entry name" value="N-ACETYLTRANSFERASE EIS"/>
    <property type="match status" value="1"/>
</dbReference>
<accession>A0ABN1FT75</accession>
<dbReference type="EMBL" id="BAAADS010000007">
    <property type="protein sequence ID" value="GAA0597233.1"/>
    <property type="molecule type" value="Genomic_DNA"/>
</dbReference>
<evidence type="ECO:0000259" key="1">
    <source>
        <dbReference type="PROSITE" id="PS51186"/>
    </source>
</evidence>
<dbReference type="SUPFAM" id="SSF55729">
    <property type="entry name" value="Acyl-CoA N-acyltransferases (Nat)"/>
    <property type="match status" value="1"/>
</dbReference>
<sequence>MSYIKTLTERDYAAIFELSQFAFQYALSEAELRKKEEEAGRHIIWGWMSNDELAAKLHLIPLTCYINGRVFEMGGISAVATWPEYRRQGAIKDLLHHALTYMKEQGQTISFLHPFSFHFYRKYGWETAFVEKHYAIPLNKLKRTWDAEGYVRRVHEGFGMLHDIYTIYASQFNGPLVRDEKWWNQRVIKAHDQVAAAYGNNDQPEAYIIYQVKNEVFTVKELVYNTLNGRKQLLKFVANHDSMVEKVEMTVPEYDNLPLLVDEPGFDQKLQPYFMARIVDVRRFLEQYPFQPVNNQPLPALQVEDAFMPENNGTYQLMKSGDKTDVTCLKTSTGEDAIQCTVQQLASMLMGYKRPMELYQTGLIFGSQKQLEILEQIIPNRQTYLSDFF</sequence>
<proteinExistence type="predicted"/>